<accession>A0A4C1W0K2</accession>
<evidence type="ECO:0000313" key="2">
    <source>
        <dbReference type="Proteomes" id="UP000299102"/>
    </source>
</evidence>
<evidence type="ECO:0000313" key="1">
    <source>
        <dbReference type="EMBL" id="GBP43595.1"/>
    </source>
</evidence>
<reference evidence="1 2" key="1">
    <citation type="journal article" date="2019" name="Commun. Biol.">
        <title>The bagworm genome reveals a unique fibroin gene that provides high tensile strength.</title>
        <authorList>
            <person name="Kono N."/>
            <person name="Nakamura H."/>
            <person name="Ohtoshi R."/>
            <person name="Tomita M."/>
            <person name="Numata K."/>
            <person name="Arakawa K."/>
        </authorList>
    </citation>
    <scope>NUCLEOTIDE SEQUENCE [LARGE SCALE GENOMIC DNA]</scope>
</reference>
<sequence>MFFTEFVTTPHQSSRRFTQFQYSVCSSFSQNVQCCRGPVSAPGEAAAPALMPLSRVPRARDPAPAPATITHY</sequence>
<gene>
    <name evidence="1" type="ORF">EVAR_32161_1</name>
</gene>
<proteinExistence type="predicted"/>
<protein>
    <submittedName>
        <fullName evidence="1">Uncharacterized protein</fullName>
    </submittedName>
</protein>
<comment type="caution">
    <text evidence="1">The sequence shown here is derived from an EMBL/GenBank/DDBJ whole genome shotgun (WGS) entry which is preliminary data.</text>
</comment>
<dbReference type="AlphaFoldDB" id="A0A4C1W0K2"/>
<organism evidence="1 2">
    <name type="scientific">Eumeta variegata</name>
    <name type="common">Bagworm moth</name>
    <name type="synonym">Eumeta japonica</name>
    <dbReference type="NCBI Taxonomy" id="151549"/>
    <lineage>
        <taxon>Eukaryota</taxon>
        <taxon>Metazoa</taxon>
        <taxon>Ecdysozoa</taxon>
        <taxon>Arthropoda</taxon>
        <taxon>Hexapoda</taxon>
        <taxon>Insecta</taxon>
        <taxon>Pterygota</taxon>
        <taxon>Neoptera</taxon>
        <taxon>Endopterygota</taxon>
        <taxon>Lepidoptera</taxon>
        <taxon>Glossata</taxon>
        <taxon>Ditrysia</taxon>
        <taxon>Tineoidea</taxon>
        <taxon>Psychidae</taxon>
        <taxon>Oiketicinae</taxon>
        <taxon>Eumeta</taxon>
    </lineage>
</organism>
<keyword evidence="2" id="KW-1185">Reference proteome</keyword>
<name>A0A4C1W0K2_EUMVA</name>
<dbReference type="Proteomes" id="UP000299102">
    <property type="component" value="Unassembled WGS sequence"/>
</dbReference>
<dbReference type="EMBL" id="BGZK01000439">
    <property type="protein sequence ID" value="GBP43595.1"/>
    <property type="molecule type" value="Genomic_DNA"/>
</dbReference>